<keyword evidence="1" id="KW-0547">Nucleotide-binding</keyword>
<keyword evidence="1" id="KW-0347">Helicase</keyword>
<reference evidence="1" key="1">
    <citation type="journal article" date="2021" name="Proc. Natl. Acad. Sci. U.S.A.">
        <title>A Catalog of Tens of Thousands of Viruses from Human Metagenomes Reveals Hidden Associations with Chronic Diseases.</title>
        <authorList>
            <person name="Tisza M.J."/>
            <person name="Buck C.B."/>
        </authorList>
    </citation>
    <scope>NUCLEOTIDE SEQUENCE</scope>
    <source>
        <strain evidence="1">CtqfO1</strain>
    </source>
</reference>
<dbReference type="InterPro" id="IPR027417">
    <property type="entry name" value="P-loop_NTPase"/>
</dbReference>
<dbReference type="GO" id="GO:0004386">
    <property type="term" value="F:helicase activity"/>
    <property type="evidence" value="ECO:0007669"/>
    <property type="project" value="UniProtKB-KW"/>
</dbReference>
<name>A0A8S5T331_9CAUD</name>
<evidence type="ECO:0000313" key="1">
    <source>
        <dbReference type="EMBL" id="DAF57419.1"/>
    </source>
</evidence>
<keyword evidence="1" id="KW-0067">ATP-binding</keyword>
<sequence>MLLEYRYTENCVFKGGCPREKKLGCDPSCTIQPEFYYLLKTSNLPERYEVAKKLFPSVEDIDAFTTLAEIKDDIENFVKNGRTLYLWSYNYGNGKTEWLTKLMKSYMATICVGNEFSDRCWFEFIPTFLLTAKNFEDRETANEHISALMKRELCILDDIGAVRTSEYDISVLTNIINTRYAKSLSTLYSSNLHPDELYKINSRIADRACTDIVIELKGDGRRKGVATYERRE</sequence>
<dbReference type="SUPFAM" id="SSF52540">
    <property type="entry name" value="P-loop containing nucleoside triphosphate hydrolases"/>
    <property type="match status" value="1"/>
</dbReference>
<proteinExistence type="predicted"/>
<organism evidence="1">
    <name type="scientific">Myoviridae sp. ctqfO1</name>
    <dbReference type="NCBI Taxonomy" id="2827710"/>
    <lineage>
        <taxon>Viruses</taxon>
        <taxon>Duplodnaviria</taxon>
        <taxon>Heunggongvirae</taxon>
        <taxon>Uroviricota</taxon>
        <taxon>Caudoviricetes</taxon>
    </lineage>
</organism>
<accession>A0A8S5T331</accession>
<protein>
    <submittedName>
        <fullName evidence="1">Replicative helicase</fullName>
    </submittedName>
</protein>
<keyword evidence="1" id="KW-0378">Hydrolase</keyword>
<dbReference type="Gene3D" id="3.40.50.300">
    <property type="entry name" value="P-loop containing nucleotide triphosphate hydrolases"/>
    <property type="match status" value="1"/>
</dbReference>
<dbReference type="EMBL" id="BK032734">
    <property type="protein sequence ID" value="DAF57419.1"/>
    <property type="molecule type" value="Genomic_DNA"/>
</dbReference>